<evidence type="ECO:0000256" key="1">
    <source>
        <dbReference type="ARBA" id="ARBA00022741"/>
    </source>
</evidence>
<dbReference type="KEGG" id="sio:DW64_03475"/>
<dbReference type="Proteomes" id="UP000269148">
    <property type="component" value="Unassembled WGS sequence"/>
</dbReference>
<sequence length="503" mass="58029">MLQVKNLKITHKNDLKSLINNLSISLNDAGKLAIIGEEGTGKSTLLKYLADPSLIEDYCSFHGELISDFRGIAYIPQSMDHLQLEQHLSDYIYHDANIAYFDYNYFFQVANQLNFDCDLLEKEHLHLKNLSGGERLKIQLMKALAYHPQLLLLDEPTADLDSLSLDWLESFIKSSPQTIIFISHDQHFIQKVATSILHLELVRKRQLPQARFYFGSYEDYLAKRQQKDQHQRMLAKKEHEELQKREAKFKKIHDSVQSQLRQTKDSTAGRLLAKKMKAVKSYEKRLEKDLQLITQKPDTMDNMAIFFSDISPLAKQKIILDWENQKLDTGQTISLQIKGQDKILIIGKNGLCKSRLMQKIHTELKAKTGLTVSYMPQHYEDQLDLNLTPLDFLGNHDTQKVKTYLASLDFTADEINHSCHQLSGGQKAKLFLAKMVLDKSNVLLLDEPSRHFSPTSQPIVRRLLSQFKGAIICISHDRLLIESDIFELYQLKQDHLIKVSIDR</sequence>
<dbReference type="Proteomes" id="UP000025245">
    <property type="component" value="Chromosome"/>
</dbReference>
<dbReference type="AlphaFoldDB" id="A0A3L8GLL0"/>
<dbReference type="Gene3D" id="3.40.50.300">
    <property type="entry name" value="P-loop containing nucleotide triphosphate hydrolases"/>
    <property type="match status" value="2"/>
</dbReference>
<keyword evidence="2 5" id="KW-0067">ATP-binding</keyword>
<organism evidence="5 7">
    <name type="scientific">Streptococcus iniae</name>
    <name type="common">Streptococcus shiloi</name>
    <dbReference type="NCBI Taxonomy" id="1346"/>
    <lineage>
        <taxon>Bacteria</taxon>
        <taxon>Bacillati</taxon>
        <taxon>Bacillota</taxon>
        <taxon>Bacilli</taxon>
        <taxon>Lactobacillales</taxon>
        <taxon>Streptococcaceae</taxon>
        <taxon>Streptococcus</taxon>
    </lineage>
</organism>
<dbReference type="PROSITE" id="PS50893">
    <property type="entry name" value="ABC_TRANSPORTER_2"/>
    <property type="match status" value="1"/>
</dbReference>
<evidence type="ECO:0000259" key="3">
    <source>
        <dbReference type="PROSITE" id="PS50893"/>
    </source>
</evidence>
<evidence type="ECO:0000313" key="7">
    <source>
        <dbReference type="Proteomes" id="UP000269148"/>
    </source>
</evidence>
<dbReference type="KEGG" id="siq:DQ08_03480"/>
<evidence type="ECO:0000313" key="5">
    <source>
        <dbReference type="EMBL" id="RLU57543.1"/>
    </source>
</evidence>
<dbReference type="RefSeq" id="WP_003099133.1">
    <property type="nucleotide sequence ID" value="NZ_CP010783.1"/>
</dbReference>
<dbReference type="InterPro" id="IPR051309">
    <property type="entry name" value="ABCF_ATPase"/>
</dbReference>
<feature type="domain" description="ABC transporter" evidence="3">
    <location>
        <begin position="2"/>
        <end position="226"/>
    </location>
</feature>
<dbReference type="EMBL" id="CP007586">
    <property type="protein sequence ID" value="AHY15536.1"/>
    <property type="molecule type" value="Genomic_DNA"/>
</dbReference>
<dbReference type="GO" id="GO:0005524">
    <property type="term" value="F:ATP binding"/>
    <property type="evidence" value="ECO:0007669"/>
    <property type="project" value="UniProtKB-KW"/>
</dbReference>
<evidence type="ECO:0000313" key="4">
    <source>
        <dbReference type="EMBL" id="AHY15536.1"/>
    </source>
</evidence>
<dbReference type="PROSITE" id="PS00211">
    <property type="entry name" value="ABC_TRANSPORTER_1"/>
    <property type="match status" value="1"/>
</dbReference>
<evidence type="ECO:0000313" key="6">
    <source>
        <dbReference type="Proteomes" id="UP000025245"/>
    </source>
</evidence>
<dbReference type="PANTHER" id="PTHR42855:SF2">
    <property type="entry name" value="DRUG RESISTANCE ABC TRANSPORTER,ATP-BINDING PROTEIN"/>
    <property type="match status" value="1"/>
</dbReference>
<dbReference type="KEGG" id="siz:SI82_03710"/>
<dbReference type="SMART" id="SM00382">
    <property type="entry name" value="AAA"/>
    <property type="match status" value="2"/>
</dbReference>
<proteinExistence type="predicted"/>
<accession>A0A3L8GLL0</accession>
<dbReference type="OrthoDB" id="9760950at2"/>
<dbReference type="PANTHER" id="PTHR42855">
    <property type="entry name" value="ABC TRANSPORTER ATP-BINDING SUBUNIT"/>
    <property type="match status" value="1"/>
</dbReference>
<name>A0A3L8GLL0_STRIN</name>
<reference evidence="4 6" key="1">
    <citation type="journal article" date="2014" name="Genome Announc.">
        <title>Complete Genome Sequence of a Virulent Strain, Streptococcus iniae ISET0901, Isolated from Diseased Tilapia.</title>
        <authorList>
            <person name="Pridgeon J.W."/>
            <person name="Zhang D."/>
            <person name="Zhang L."/>
        </authorList>
    </citation>
    <scope>NUCLEOTIDE SEQUENCE [LARGE SCALE GENOMIC DNA]</scope>
    <source>
        <strain evidence="4 6">ISET0901</strain>
    </source>
</reference>
<gene>
    <name evidence="5" type="ORF">DIY07_03910</name>
    <name evidence="4" type="ORF">DQ08_03480</name>
</gene>
<dbReference type="InterPro" id="IPR003593">
    <property type="entry name" value="AAA+_ATPase"/>
</dbReference>
<keyword evidence="1" id="KW-0547">Nucleotide-binding</keyword>
<dbReference type="InterPro" id="IPR017871">
    <property type="entry name" value="ABC_transporter-like_CS"/>
</dbReference>
<dbReference type="EMBL" id="QLQD01000039">
    <property type="protein sequence ID" value="RLU57543.1"/>
    <property type="molecule type" value="Genomic_DNA"/>
</dbReference>
<dbReference type="GeneID" id="35766428"/>
<dbReference type="SUPFAM" id="SSF52540">
    <property type="entry name" value="P-loop containing nucleoside triphosphate hydrolases"/>
    <property type="match status" value="2"/>
</dbReference>
<reference evidence="5 7" key="2">
    <citation type="submission" date="2018-06" db="EMBL/GenBank/DDBJ databases">
        <title>Mutators as drivers of adaptation in pathogenic bacteria and a risk factor for host jumps and vaccine escape.</title>
        <authorList>
            <person name="Barnes A.C."/>
            <person name="Silayeva O."/>
        </authorList>
    </citation>
    <scope>NUCLEOTIDE SEQUENCE [LARGE SCALE GENOMIC DNA]</scope>
    <source>
        <strain evidence="5 7">QMA0445</strain>
    </source>
</reference>
<dbReference type="Pfam" id="PF00005">
    <property type="entry name" value="ABC_tran"/>
    <property type="match status" value="2"/>
</dbReference>
<keyword evidence="6" id="KW-1185">Reference proteome</keyword>
<protein>
    <submittedName>
        <fullName evidence="4 5">ABC transporter ATP-binding protein</fullName>
    </submittedName>
</protein>
<evidence type="ECO:0000256" key="2">
    <source>
        <dbReference type="ARBA" id="ARBA00022840"/>
    </source>
</evidence>
<dbReference type="STRING" id="1346.BMF34_03600"/>
<dbReference type="GO" id="GO:0016887">
    <property type="term" value="F:ATP hydrolysis activity"/>
    <property type="evidence" value="ECO:0007669"/>
    <property type="project" value="InterPro"/>
</dbReference>
<dbReference type="InterPro" id="IPR027417">
    <property type="entry name" value="P-loop_NTPase"/>
</dbReference>
<dbReference type="InterPro" id="IPR003439">
    <property type="entry name" value="ABC_transporter-like_ATP-bd"/>
</dbReference>